<sequence>MNSLVLIFVSIVCFVIAYATYGSWLCKKWGIDDKRPTPAHTRTDGVDYVPAKAPVLLGHHFSSIAGAGPIVGPIGAAVFGWLPVMLWIIIGSIFFGGVHDMGSLFASVRHDGKSVGEVIGVSMGRKGKNLFSLFAWLTLLLVIAAFTSICASTFTAVPSAATSSLLFMALAVAFGFLVYRKGAGLLLSSVIGVVLLFVCIWLGIMFPLSLSYNVWVIILLVYIAIASIAPVWILLQPRDYLNSFLLYAMLLGGAIGVVLMHPTIELPAVTSFNLGKGNLLFPMLFVTVACGAISGFHSLVGSGTTSKQIDSEKDIKIIGFGSMLIEGVLATLAIITAAYIGGDKLKELLSAGGAVNVFSSGLGDFMTSFGLPFETGKSFTALAISAFALTSLDTATRLGRFIFQEMLDNGSGKESPFTNKYVATIITVVLGGALTFKGWAAVWPIFGSANQLLAALALLSLAVFLKKSGKEYRMATIPTVFMFAVTIVALVILIYTKITAGFAANIVLIIIAVALLGLSFVLIAEGIKALKDE</sequence>
<keyword evidence="6 7" id="KW-0472">Membrane</keyword>
<proteinExistence type="inferred from homology"/>
<feature type="transmembrane region" description="Helical" evidence="7">
    <location>
        <begin position="502"/>
        <end position="524"/>
    </location>
</feature>
<accession>A0A1M5RN50</accession>
<feature type="transmembrane region" description="Helical" evidence="7">
    <location>
        <begin position="70"/>
        <end position="95"/>
    </location>
</feature>
<feature type="transmembrane region" description="Helical" evidence="7">
    <location>
        <begin position="279"/>
        <end position="296"/>
    </location>
</feature>
<feature type="transmembrane region" description="Helical" evidence="7">
    <location>
        <begin position="244"/>
        <end position="264"/>
    </location>
</feature>
<feature type="transmembrane region" description="Helical" evidence="7">
    <location>
        <begin position="133"/>
        <end position="154"/>
    </location>
</feature>
<dbReference type="PANTHER" id="PTHR30252">
    <property type="entry name" value="INNER MEMBRANE PEPTIDE TRANSPORTER"/>
    <property type="match status" value="1"/>
</dbReference>
<keyword evidence="5 7" id="KW-1133">Transmembrane helix</keyword>
<dbReference type="GO" id="GO:0009267">
    <property type="term" value="P:cellular response to starvation"/>
    <property type="evidence" value="ECO:0007669"/>
    <property type="project" value="InterPro"/>
</dbReference>
<dbReference type="Pfam" id="PF02554">
    <property type="entry name" value="CstA"/>
    <property type="match status" value="2"/>
</dbReference>
<evidence type="ECO:0000256" key="4">
    <source>
        <dbReference type="ARBA" id="ARBA00022692"/>
    </source>
</evidence>
<keyword evidence="10" id="KW-1185">Reference proteome</keyword>
<evidence type="ECO:0000313" key="10">
    <source>
        <dbReference type="Proteomes" id="UP000184447"/>
    </source>
</evidence>
<reference evidence="9 10" key="1">
    <citation type="submission" date="2016-11" db="EMBL/GenBank/DDBJ databases">
        <authorList>
            <person name="Jaros S."/>
            <person name="Januszkiewicz K."/>
            <person name="Wedrychowicz H."/>
        </authorList>
    </citation>
    <scope>NUCLEOTIDE SEQUENCE [LARGE SCALE GENOMIC DNA]</scope>
    <source>
        <strain evidence="9 10">DSM 8605</strain>
    </source>
</reference>
<feature type="transmembrane region" description="Helical" evidence="7">
    <location>
        <begin position="160"/>
        <end position="179"/>
    </location>
</feature>
<feature type="transmembrane region" description="Helical" evidence="7">
    <location>
        <begin position="417"/>
        <end position="436"/>
    </location>
</feature>
<feature type="transmembrane region" description="Helical" evidence="7">
    <location>
        <begin position="212"/>
        <end position="235"/>
    </location>
</feature>
<dbReference type="OrthoDB" id="9761224at2"/>
<dbReference type="InterPro" id="IPR051605">
    <property type="entry name" value="CstA"/>
</dbReference>
<evidence type="ECO:0000256" key="6">
    <source>
        <dbReference type="ARBA" id="ARBA00023136"/>
    </source>
</evidence>
<feature type="transmembrane region" description="Helical" evidence="7">
    <location>
        <begin position="477"/>
        <end position="496"/>
    </location>
</feature>
<protein>
    <submittedName>
        <fullName evidence="9">Carbon starvation protein</fullName>
    </submittedName>
</protein>
<keyword evidence="4 7" id="KW-0812">Transmembrane</keyword>
<evidence type="ECO:0000256" key="2">
    <source>
        <dbReference type="ARBA" id="ARBA00007755"/>
    </source>
</evidence>
<dbReference type="STRING" id="1121316.SAMN02745207_00619"/>
<dbReference type="EMBL" id="FQXM01000003">
    <property type="protein sequence ID" value="SHH27596.1"/>
    <property type="molecule type" value="Genomic_DNA"/>
</dbReference>
<dbReference type="GO" id="GO:0005886">
    <property type="term" value="C:plasma membrane"/>
    <property type="evidence" value="ECO:0007669"/>
    <property type="project" value="UniProtKB-SubCell"/>
</dbReference>
<feature type="domain" description="CstA N-terminal" evidence="8">
    <location>
        <begin position="2"/>
        <end position="342"/>
    </location>
</feature>
<evidence type="ECO:0000259" key="8">
    <source>
        <dbReference type="Pfam" id="PF02554"/>
    </source>
</evidence>
<keyword evidence="3" id="KW-1003">Cell membrane</keyword>
<evidence type="ECO:0000256" key="1">
    <source>
        <dbReference type="ARBA" id="ARBA00004651"/>
    </source>
</evidence>
<evidence type="ECO:0000313" key="9">
    <source>
        <dbReference type="EMBL" id="SHH27596.1"/>
    </source>
</evidence>
<feature type="domain" description="CstA N-terminal" evidence="8">
    <location>
        <begin position="348"/>
        <end position="489"/>
    </location>
</feature>
<feature type="transmembrane region" description="Helical" evidence="7">
    <location>
        <begin position="317"/>
        <end position="340"/>
    </location>
</feature>
<evidence type="ECO:0000256" key="3">
    <source>
        <dbReference type="ARBA" id="ARBA00022475"/>
    </source>
</evidence>
<dbReference type="PANTHER" id="PTHR30252:SF0">
    <property type="entry name" value="PEPTIDE TRANSPORTER CSTA"/>
    <property type="match status" value="1"/>
</dbReference>
<dbReference type="RefSeq" id="WP_073336899.1">
    <property type="nucleotide sequence ID" value="NZ_FQXM01000003.1"/>
</dbReference>
<comment type="similarity">
    <text evidence="2">Belongs to the peptide transporter carbon starvation (CstA) (TC 2.A.114) family.</text>
</comment>
<gene>
    <name evidence="9" type="ORF">SAMN02745207_00619</name>
</gene>
<name>A0A1M5RN50_9CLOT</name>
<organism evidence="9 10">
    <name type="scientific">Clostridium grantii DSM 8605</name>
    <dbReference type="NCBI Taxonomy" id="1121316"/>
    <lineage>
        <taxon>Bacteria</taxon>
        <taxon>Bacillati</taxon>
        <taxon>Bacillota</taxon>
        <taxon>Clostridia</taxon>
        <taxon>Eubacteriales</taxon>
        <taxon>Clostridiaceae</taxon>
        <taxon>Clostridium</taxon>
    </lineage>
</organism>
<dbReference type="InterPro" id="IPR003706">
    <property type="entry name" value="CstA_N"/>
</dbReference>
<dbReference type="Proteomes" id="UP000184447">
    <property type="component" value="Unassembled WGS sequence"/>
</dbReference>
<evidence type="ECO:0000256" key="5">
    <source>
        <dbReference type="ARBA" id="ARBA00022989"/>
    </source>
</evidence>
<dbReference type="AlphaFoldDB" id="A0A1M5RN50"/>
<comment type="subcellular location">
    <subcellularLocation>
        <location evidence="1">Cell membrane</location>
        <topology evidence="1">Multi-pass membrane protein</topology>
    </subcellularLocation>
</comment>
<evidence type="ECO:0000256" key="7">
    <source>
        <dbReference type="SAM" id="Phobius"/>
    </source>
</evidence>
<feature type="transmembrane region" description="Helical" evidence="7">
    <location>
        <begin position="186"/>
        <end position="206"/>
    </location>
</feature>
<feature type="transmembrane region" description="Helical" evidence="7">
    <location>
        <begin position="378"/>
        <end position="396"/>
    </location>
</feature>